<dbReference type="GO" id="GO:0016740">
    <property type="term" value="F:transferase activity"/>
    <property type="evidence" value="ECO:0007669"/>
    <property type="project" value="UniProtKB-KW"/>
</dbReference>
<feature type="binding site" evidence="2">
    <location>
        <begin position="220"/>
        <end position="223"/>
    </location>
    <ligand>
        <name>substrate</name>
    </ligand>
</feature>
<protein>
    <submittedName>
        <fullName evidence="4">Glutamyl-tRNAGln amidotransferase subunit A, mitochondrial</fullName>
    </submittedName>
</protein>
<comment type="caution">
    <text evidence="4">The sequence shown here is derived from an EMBL/GenBank/DDBJ whole genome shotgun (WGS) entry which is preliminary data.</text>
</comment>
<keyword evidence="5" id="KW-1185">Reference proteome</keyword>
<accession>A0A2R5GUT1</accession>
<dbReference type="Proteomes" id="UP000241890">
    <property type="component" value="Unassembled WGS sequence"/>
</dbReference>
<sequence>MVKLSREQRTGRDAKLQAREDQRSELDAYVKARPELVMTIDEQRELLHLRAVQVVDRIKSGKLSAEKVMVCMCLLARRAGQELAATTEELFMRAIASARAADEKLAREGEAACGPLHGLPISIKDHIDVEGADSTAGIFSRIQAPRERNAPLVQALVDAGAIIFVKSNVPLSLMLPESMNDLWGRALNPWNRERTPGGSSGGEGALIACGASFVGLGTDIGGSAGFSAPQRDRRNGQQLILSSPGPMARNVEDLEAIMRVLCAQQSPMYDLDPMLPPVPFRALRVPRSLPRLRIGVIASDEWFNVSAGCARALEETRAVLQDLGHELVPFVVPGKWKFVELYMGSMAAEGGLRNMKSGLDGTPFLDEYKELEMIANAPTWLRKAVAPVLRRAGEPRKAFGFEISRRRTVMEYWELTKEVEKYRADFCALMKDQGVDALICPGGALPALPHGVSKKLAVTASLTYLFNLLHLPAGTVPVTTVRDDEEKFAHVDIQDEWQQIATATLKGSAGLPAGVQVVTLPFQDELCLEIMREINENLQIDQPYPFIIDGDGRGAGDTLGRSREVDDEK</sequence>
<dbReference type="OrthoDB" id="566138at2759"/>
<feature type="domain" description="Amidase" evidence="3">
    <location>
        <begin position="234"/>
        <end position="528"/>
    </location>
</feature>
<organism evidence="4 5">
    <name type="scientific">Hondaea fermentalgiana</name>
    <dbReference type="NCBI Taxonomy" id="2315210"/>
    <lineage>
        <taxon>Eukaryota</taxon>
        <taxon>Sar</taxon>
        <taxon>Stramenopiles</taxon>
        <taxon>Bigyra</taxon>
        <taxon>Labyrinthulomycetes</taxon>
        <taxon>Thraustochytrida</taxon>
        <taxon>Thraustochytriidae</taxon>
        <taxon>Hondaea</taxon>
    </lineage>
</organism>
<dbReference type="GO" id="GO:0004040">
    <property type="term" value="F:amidase activity"/>
    <property type="evidence" value="ECO:0007669"/>
    <property type="project" value="TreeGrafter"/>
</dbReference>
<feature type="active site" description="Acyl-ester intermediate" evidence="1">
    <location>
        <position position="223"/>
    </location>
</feature>
<keyword evidence="4" id="KW-0808">Transferase</keyword>
<evidence type="ECO:0000256" key="2">
    <source>
        <dbReference type="PIRSR" id="PIRSR001221-2"/>
    </source>
</evidence>
<dbReference type="PANTHER" id="PTHR45847">
    <property type="entry name" value="FATTY ACID AMIDE HYDROLASE"/>
    <property type="match status" value="1"/>
</dbReference>
<dbReference type="InterPro" id="IPR052096">
    <property type="entry name" value="Endocannabinoid_amidase"/>
</dbReference>
<dbReference type="GO" id="GO:0017064">
    <property type="term" value="F:fatty acid amide hydrolase activity"/>
    <property type="evidence" value="ECO:0007669"/>
    <property type="project" value="TreeGrafter"/>
</dbReference>
<evidence type="ECO:0000256" key="1">
    <source>
        <dbReference type="PIRSR" id="PIRSR001221-1"/>
    </source>
</evidence>
<dbReference type="PIRSF" id="PIRSF001221">
    <property type="entry name" value="Amidase_fungi"/>
    <property type="match status" value="1"/>
</dbReference>
<dbReference type="Gene3D" id="3.90.1300.10">
    <property type="entry name" value="Amidase signature (AS) domain"/>
    <property type="match status" value="1"/>
</dbReference>
<feature type="active site" description="Charge relay system" evidence="1">
    <location>
        <position position="199"/>
    </location>
</feature>
<gene>
    <name evidence="4" type="ORF">FCC1311_014281</name>
</gene>
<dbReference type="InterPro" id="IPR023631">
    <property type="entry name" value="Amidase_dom"/>
</dbReference>
<evidence type="ECO:0000313" key="4">
    <source>
        <dbReference type="EMBL" id="GBG31674.1"/>
    </source>
</evidence>
<dbReference type="GO" id="GO:0009062">
    <property type="term" value="P:fatty acid catabolic process"/>
    <property type="evidence" value="ECO:0007669"/>
    <property type="project" value="TreeGrafter"/>
</dbReference>
<dbReference type="InParanoid" id="A0A2R5GUT1"/>
<feature type="binding site" evidence="2">
    <location>
        <position position="199"/>
    </location>
    <ligand>
        <name>substrate</name>
    </ligand>
</feature>
<dbReference type="EMBL" id="BEYU01000104">
    <property type="protein sequence ID" value="GBG31674.1"/>
    <property type="molecule type" value="Genomic_DNA"/>
</dbReference>
<dbReference type="SUPFAM" id="SSF75304">
    <property type="entry name" value="Amidase signature (AS) enzymes"/>
    <property type="match status" value="1"/>
</dbReference>
<evidence type="ECO:0000259" key="3">
    <source>
        <dbReference type="Pfam" id="PF01425"/>
    </source>
</evidence>
<feature type="domain" description="Amidase" evidence="3">
    <location>
        <begin position="78"/>
        <end position="223"/>
    </location>
</feature>
<dbReference type="AlphaFoldDB" id="A0A2R5GUT1"/>
<dbReference type="InterPro" id="IPR036928">
    <property type="entry name" value="AS_sf"/>
</dbReference>
<name>A0A2R5GUT1_9STRA</name>
<feature type="binding site" evidence="2">
    <location>
        <position position="173"/>
    </location>
    <ligand>
        <name>substrate</name>
    </ligand>
</feature>
<dbReference type="Pfam" id="PF01425">
    <property type="entry name" value="Amidase"/>
    <property type="match status" value="2"/>
</dbReference>
<proteinExistence type="predicted"/>
<feature type="active site" description="Charge relay system" evidence="1">
    <location>
        <position position="124"/>
    </location>
</feature>
<evidence type="ECO:0000313" key="5">
    <source>
        <dbReference type="Proteomes" id="UP000241890"/>
    </source>
</evidence>
<reference evidence="4 5" key="1">
    <citation type="submission" date="2017-12" db="EMBL/GenBank/DDBJ databases">
        <title>Sequencing, de novo assembly and annotation of complete genome of a new Thraustochytrid species, strain FCC1311.</title>
        <authorList>
            <person name="Sedici K."/>
            <person name="Godart F."/>
            <person name="Aiese Cigliano R."/>
            <person name="Sanseverino W."/>
            <person name="Barakat M."/>
            <person name="Ortet P."/>
            <person name="Marechal E."/>
            <person name="Cagnac O."/>
            <person name="Amato A."/>
        </authorList>
    </citation>
    <scope>NUCLEOTIDE SEQUENCE [LARGE SCALE GENOMIC DNA]</scope>
</reference>
<dbReference type="PANTHER" id="PTHR45847:SF6">
    <property type="entry name" value="FATTY ACID AMIDE HYDROLASE"/>
    <property type="match status" value="1"/>
</dbReference>